<keyword evidence="2" id="KW-0175">Coiled coil</keyword>
<keyword evidence="1" id="KW-0520">NAD</keyword>
<dbReference type="OrthoDB" id="425785at2759"/>
<protein>
    <submittedName>
        <fullName evidence="4">2-epi-5-epi-valiolone synthase</fullName>
    </submittedName>
</protein>
<evidence type="ECO:0000256" key="2">
    <source>
        <dbReference type="SAM" id="Coils"/>
    </source>
</evidence>
<dbReference type="PANTHER" id="PTHR43622">
    <property type="entry name" value="3-DEHYDROQUINATE SYNTHASE"/>
    <property type="match status" value="1"/>
</dbReference>
<reference evidence="4 5" key="1">
    <citation type="submission" date="2016-02" db="EMBL/GenBank/DDBJ databases">
        <title>Genome analysis of coral dinoflagellate symbionts highlights evolutionary adaptations to a symbiotic lifestyle.</title>
        <authorList>
            <person name="Aranda M."/>
            <person name="Li Y."/>
            <person name="Liew Y.J."/>
            <person name="Baumgarten S."/>
            <person name="Simakov O."/>
            <person name="Wilson M."/>
            <person name="Piel J."/>
            <person name="Ashoor H."/>
            <person name="Bougouffa S."/>
            <person name="Bajic V.B."/>
            <person name="Ryu T."/>
            <person name="Ravasi T."/>
            <person name="Bayer T."/>
            <person name="Micklem G."/>
            <person name="Kim H."/>
            <person name="Bhak J."/>
            <person name="Lajeunesse T.C."/>
            <person name="Voolstra C.R."/>
        </authorList>
    </citation>
    <scope>NUCLEOTIDE SEQUENCE [LARGE SCALE GENOMIC DNA]</scope>
    <source>
        <strain evidence="4 5">CCMP2467</strain>
    </source>
</reference>
<dbReference type="GO" id="GO:0003856">
    <property type="term" value="F:3-dehydroquinate synthase activity"/>
    <property type="evidence" value="ECO:0007669"/>
    <property type="project" value="TreeGrafter"/>
</dbReference>
<evidence type="ECO:0000259" key="3">
    <source>
        <dbReference type="Pfam" id="PF01761"/>
    </source>
</evidence>
<sequence>MITTSMRAVLKAMKDIVSTEKLAEEQLQDVLSDEDVRHALVSLSRLPVFSHEFGSALKDDLDLLHSLKQLKYFWNLPVSQLAILMANVSEHLMTDITQDLRAFEERLSKSPRHLEAVKEVSNRLPAEVYAKYMENAAHLEDADPHAVYPTSIYRQCDAQTLATKDASTIEVVMSTTITTIIKIARKVLVPSNHLLCDVYKPLGRCVAVVDDKVEEHYGAEIDQYFAAHDIEFTKLVFNGNEVDKGIEDVERILVAMKKYSLGRHEPLLVVGGGVIADIAGFATSLYSRNTPYVMLCTSIVSGIDTGPSPRVCCNGFDYKNLYGSYHPPVLTITDRGFWKTLHPGWLRHGVAEIIKMAVMKGYVRSEYGNLWETHQCRPHAYGQTWCPGYELPAGMLHGQEMHRILKVISDCELSLYHPMMDDDQMVWKTQQAIVEKRGGNLCAPIPKPFGFSGYLNDLSEEMLAQRMREYKDLVSKHPCAGRGVEEHCVDVGLGDPQAKKLQKDAGLAKLAAAKLDLLKELRDEGLLTDEQFDQSMMTLSFAVFSKIAEEVELDLLSLTRTLEQLNGEVHGSRVGVLDAIRSRGAEFSAASGQVGELQRRVADLKEDLGIARSDPAAPVAPVLALQASDVQQASERHSQLKAQLSELDEGVGILTVLLEVRRILARVADHLSGDRFTQAAENLHNVAASLAEISAPTGIDEPDMIRSAKAEYSRLRASLVAALDAGFQKLVFSGTDGSKASAERLQEVWSLYQVLGLRARRLDWLSSEIRKLLGPLLAAGARLGPGRRLRWKESPALGVSGGWVYAALGSRLYAHAARQLLCQFEVDDGGGAIEEFETRLQSRGFIRASESPLQRHIRQVSFAKDEARRASILVQAKTWLQAESADLVSVDAFHEVTELQSEVPRPELQSLRLPSMKVSSVLLRLVRCILSSVKAAWDGEQEAKETLELVRRLCMLFALVRPHVHQLKVDAKLCSVFLADVLCLVNILIWLPYRWPTPHPAELVTLDLVPQLRQLGELHFTSMLRYQKDQLFSALLPCNLGRGAAEDAAYVATEAALGAAAQQLKVFCSGVCGVLPAQVLRESVLLLLGFFCKELVRRHLEAANEPLSKPPKVDLAAGVGRVVGVGGRLLETFAGAAGVGGGCGGTGSDDFREVLAGLKDPRVSDPSPQMETWVLDGEDVSSVIALLTSAQAMVRQSLQAAKLAAVEDEVPGYSELQLVADLLGSDFSRFLQGRKKILKTMQRDEVIRLMKLSWQDEALTAEEAWRVLTAG</sequence>
<dbReference type="Proteomes" id="UP000186817">
    <property type="component" value="Unassembled WGS sequence"/>
</dbReference>
<name>A0A1Q9EBI4_SYMMI</name>
<dbReference type="Pfam" id="PF01761">
    <property type="entry name" value="DHQ_synthase"/>
    <property type="match status" value="1"/>
</dbReference>
<keyword evidence="5" id="KW-1185">Reference proteome</keyword>
<feature type="coiled-coil region" evidence="2">
    <location>
        <begin position="594"/>
        <end position="650"/>
    </location>
</feature>
<dbReference type="PANTHER" id="PTHR43622:SF3">
    <property type="entry name" value="2-EPI-5-EPI-VALIOLONE SYNTHASE"/>
    <property type="match status" value="1"/>
</dbReference>
<comment type="caution">
    <text evidence="4">The sequence shown here is derived from an EMBL/GenBank/DDBJ whole genome shotgun (WGS) entry which is preliminary data.</text>
</comment>
<evidence type="ECO:0000313" key="5">
    <source>
        <dbReference type="Proteomes" id="UP000186817"/>
    </source>
</evidence>
<gene>
    <name evidence="4" type="primary">acbC</name>
    <name evidence="4" type="ORF">AK812_SmicGene12094</name>
</gene>
<dbReference type="InterPro" id="IPR050071">
    <property type="entry name" value="Dehydroquinate_synthase"/>
</dbReference>
<organism evidence="4 5">
    <name type="scientific">Symbiodinium microadriaticum</name>
    <name type="common">Dinoflagellate</name>
    <name type="synonym">Zooxanthella microadriatica</name>
    <dbReference type="NCBI Taxonomy" id="2951"/>
    <lineage>
        <taxon>Eukaryota</taxon>
        <taxon>Sar</taxon>
        <taxon>Alveolata</taxon>
        <taxon>Dinophyceae</taxon>
        <taxon>Suessiales</taxon>
        <taxon>Symbiodiniaceae</taxon>
        <taxon>Symbiodinium</taxon>
    </lineage>
</organism>
<evidence type="ECO:0000256" key="1">
    <source>
        <dbReference type="ARBA" id="ARBA00023027"/>
    </source>
</evidence>
<dbReference type="SUPFAM" id="SSF56796">
    <property type="entry name" value="Dehydroquinate synthase-like"/>
    <property type="match status" value="1"/>
</dbReference>
<dbReference type="AlphaFoldDB" id="A0A1Q9EBI4"/>
<accession>A0A1Q9EBI4</accession>
<dbReference type="Gene3D" id="3.40.50.1970">
    <property type="match status" value="1"/>
</dbReference>
<dbReference type="InterPro" id="IPR030960">
    <property type="entry name" value="DHQS/DOIS_N"/>
</dbReference>
<dbReference type="Gene3D" id="1.20.1090.10">
    <property type="entry name" value="Dehydroquinate synthase-like - alpha domain"/>
    <property type="match status" value="1"/>
</dbReference>
<dbReference type="EMBL" id="LSRX01000200">
    <property type="protein sequence ID" value="OLQ04790.1"/>
    <property type="molecule type" value="Genomic_DNA"/>
</dbReference>
<proteinExistence type="predicted"/>
<feature type="domain" description="3-dehydroquinate synthase N-terminal" evidence="3">
    <location>
        <begin position="236"/>
        <end position="342"/>
    </location>
</feature>
<evidence type="ECO:0000313" key="4">
    <source>
        <dbReference type="EMBL" id="OLQ04790.1"/>
    </source>
</evidence>